<dbReference type="SUPFAM" id="SSF47459">
    <property type="entry name" value="HLH, helix-loop-helix DNA-binding domain"/>
    <property type="match status" value="1"/>
</dbReference>
<evidence type="ECO:0000256" key="3">
    <source>
        <dbReference type="ARBA" id="ARBA00023015"/>
    </source>
</evidence>
<dbReference type="PROSITE" id="PS50888">
    <property type="entry name" value="BHLH"/>
    <property type="match status" value="1"/>
</dbReference>
<evidence type="ECO:0000256" key="2">
    <source>
        <dbReference type="ARBA" id="ARBA00022604"/>
    </source>
</evidence>
<gene>
    <name evidence="7" type="ORF">OSB04_005322</name>
</gene>
<evidence type="ECO:0000256" key="1">
    <source>
        <dbReference type="ARBA" id="ARBA00004123"/>
    </source>
</evidence>
<evidence type="ECO:0000259" key="6">
    <source>
        <dbReference type="PROSITE" id="PS50888"/>
    </source>
</evidence>
<keyword evidence="2" id="KW-0341">Growth regulation</keyword>
<dbReference type="InterPro" id="IPR044172">
    <property type="entry name" value="ILI2-like"/>
</dbReference>
<dbReference type="PANTHER" id="PTHR38546:SF3">
    <property type="entry name" value="DNA BINDING PROTEIN"/>
    <property type="match status" value="1"/>
</dbReference>
<dbReference type="PANTHER" id="PTHR38546">
    <property type="entry name" value="DNA BINDING PROTEIN"/>
    <property type="match status" value="1"/>
</dbReference>
<accession>A0AA38WGN5</accession>
<reference evidence="7" key="1">
    <citation type="submission" date="2023-03" db="EMBL/GenBank/DDBJ databases">
        <title>Chromosome-scale reference genome and RAD-based genetic map of yellow starthistle (Centaurea solstitialis) reveal putative structural variation and QTLs associated with invader traits.</title>
        <authorList>
            <person name="Reatini B."/>
            <person name="Cang F.A."/>
            <person name="Jiang Q."/>
            <person name="Mckibben M.T.W."/>
            <person name="Barker M.S."/>
            <person name="Rieseberg L.H."/>
            <person name="Dlugosch K.M."/>
        </authorList>
    </citation>
    <scope>NUCLEOTIDE SEQUENCE</scope>
    <source>
        <strain evidence="7">CAN-66</strain>
        <tissue evidence="7">Leaf</tissue>
    </source>
</reference>
<dbReference type="InterPro" id="IPR044293">
    <property type="entry name" value="PRE"/>
</dbReference>
<proteinExistence type="predicted"/>
<evidence type="ECO:0000256" key="5">
    <source>
        <dbReference type="ARBA" id="ARBA00023242"/>
    </source>
</evidence>
<keyword evidence="5" id="KW-0539">Nucleus</keyword>
<name>A0AA38WGN5_9ASTR</name>
<sequence length="83" mass="9358">MSSGRTKRPRNKEDDLHDLVSRLKTLLPDSNSGCDKRKVPASKILKEACNYIRNLQLDVDCLAERLSQLMDSKGNINGVDRDT</sequence>
<dbReference type="GO" id="GO:0005634">
    <property type="term" value="C:nucleus"/>
    <property type="evidence" value="ECO:0007669"/>
    <property type="project" value="UniProtKB-SubCell"/>
</dbReference>
<dbReference type="Proteomes" id="UP001172457">
    <property type="component" value="Chromosome 2"/>
</dbReference>
<evidence type="ECO:0000313" key="8">
    <source>
        <dbReference type="Proteomes" id="UP001172457"/>
    </source>
</evidence>
<dbReference type="GO" id="GO:0046983">
    <property type="term" value="F:protein dimerization activity"/>
    <property type="evidence" value="ECO:0007669"/>
    <property type="project" value="InterPro"/>
</dbReference>
<comment type="subcellular location">
    <subcellularLocation>
        <location evidence="1">Nucleus</location>
    </subcellularLocation>
</comment>
<dbReference type="EMBL" id="JARYMX010000002">
    <property type="protein sequence ID" value="KAJ9560162.1"/>
    <property type="molecule type" value="Genomic_DNA"/>
</dbReference>
<keyword evidence="4" id="KW-0804">Transcription</keyword>
<protein>
    <recommendedName>
        <fullName evidence="6">BHLH domain-containing protein</fullName>
    </recommendedName>
</protein>
<evidence type="ECO:0000256" key="4">
    <source>
        <dbReference type="ARBA" id="ARBA00023163"/>
    </source>
</evidence>
<dbReference type="AlphaFoldDB" id="A0AA38WGN5"/>
<keyword evidence="3" id="KW-0805">Transcription regulation</keyword>
<dbReference type="Gene3D" id="4.10.280.10">
    <property type="entry name" value="Helix-loop-helix DNA-binding domain"/>
    <property type="match status" value="1"/>
</dbReference>
<organism evidence="7 8">
    <name type="scientific">Centaurea solstitialis</name>
    <name type="common">yellow star-thistle</name>
    <dbReference type="NCBI Taxonomy" id="347529"/>
    <lineage>
        <taxon>Eukaryota</taxon>
        <taxon>Viridiplantae</taxon>
        <taxon>Streptophyta</taxon>
        <taxon>Embryophyta</taxon>
        <taxon>Tracheophyta</taxon>
        <taxon>Spermatophyta</taxon>
        <taxon>Magnoliopsida</taxon>
        <taxon>eudicotyledons</taxon>
        <taxon>Gunneridae</taxon>
        <taxon>Pentapetalae</taxon>
        <taxon>asterids</taxon>
        <taxon>campanulids</taxon>
        <taxon>Asterales</taxon>
        <taxon>Asteraceae</taxon>
        <taxon>Carduoideae</taxon>
        <taxon>Cardueae</taxon>
        <taxon>Centaureinae</taxon>
        <taxon>Centaurea</taxon>
    </lineage>
</organism>
<dbReference type="Pfam" id="PF23174">
    <property type="entry name" value="bHLH_ILI"/>
    <property type="match status" value="1"/>
</dbReference>
<dbReference type="InterPro" id="IPR011598">
    <property type="entry name" value="bHLH_dom"/>
</dbReference>
<keyword evidence="8" id="KW-1185">Reference proteome</keyword>
<dbReference type="GO" id="GO:0040008">
    <property type="term" value="P:regulation of growth"/>
    <property type="evidence" value="ECO:0007669"/>
    <property type="project" value="InterPro"/>
</dbReference>
<evidence type="ECO:0000313" key="7">
    <source>
        <dbReference type="EMBL" id="KAJ9560162.1"/>
    </source>
</evidence>
<dbReference type="InterPro" id="IPR036638">
    <property type="entry name" value="HLH_DNA-bd_sf"/>
</dbReference>
<dbReference type="GO" id="GO:0006355">
    <property type="term" value="P:regulation of DNA-templated transcription"/>
    <property type="evidence" value="ECO:0007669"/>
    <property type="project" value="InterPro"/>
</dbReference>
<feature type="domain" description="BHLH" evidence="6">
    <location>
        <begin position="1"/>
        <end position="55"/>
    </location>
</feature>
<comment type="caution">
    <text evidence="7">The sequence shown here is derived from an EMBL/GenBank/DDBJ whole genome shotgun (WGS) entry which is preliminary data.</text>
</comment>